<sequence>MSGPADSDPQKGPLENRVKEVRDPTTTPVDENTPLRGTIRKEDTAVSASSSITPSVDASEVSENPFADPAVAAHYAALYEKAKYECRHVFDPNLQWTPQEERRLVRKLDWHVCLWAVDRGNLSQAVSDNMLDQLGLTTNGTYVHILQPRKHHLPDFVPLRGNPLAAHFEKAWSGSLDSDADDAVVDRGHVSGGSDGEIELLRDTLSSGNA</sequence>
<proteinExistence type="predicted"/>
<reference evidence="2 3" key="1">
    <citation type="submission" date="2015-04" db="EMBL/GenBank/DDBJ databases">
        <authorList>
            <person name="Heijne W.H."/>
            <person name="Fedorova N.D."/>
            <person name="Nierman W.C."/>
            <person name="Vollebregt A.W."/>
            <person name="Zhao Z."/>
            <person name="Wu L."/>
            <person name="Kumar M."/>
            <person name="Stam H."/>
            <person name="van den Berg M.A."/>
            <person name="Pel H.J."/>
        </authorList>
    </citation>
    <scope>NUCLEOTIDE SEQUENCE [LARGE SCALE GENOMIC DNA]</scope>
    <source>
        <strain evidence="2 3">CBS 393.64</strain>
    </source>
</reference>
<dbReference type="STRING" id="1408163.A0A0F4Z3Q3"/>
<dbReference type="AlphaFoldDB" id="A0A0F4Z3Q3"/>
<gene>
    <name evidence="2" type="ORF">T310_0844</name>
</gene>
<feature type="compositionally biased region" description="Polar residues" evidence="1">
    <location>
        <begin position="46"/>
        <end position="56"/>
    </location>
</feature>
<evidence type="ECO:0000256" key="1">
    <source>
        <dbReference type="SAM" id="MobiDB-lite"/>
    </source>
</evidence>
<dbReference type="RefSeq" id="XP_013331751.1">
    <property type="nucleotide sequence ID" value="XM_013476297.1"/>
</dbReference>
<protein>
    <submittedName>
        <fullName evidence="2">MFS transporter</fullName>
    </submittedName>
</protein>
<comment type="caution">
    <text evidence="2">The sequence shown here is derived from an EMBL/GenBank/DDBJ whole genome shotgun (WGS) entry which is preliminary data.</text>
</comment>
<accession>A0A0F4Z3Q3</accession>
<feature type="compositionally biased region" description="Basic and acidic residues" evidence="1">
    <location>
        <begin position="14"/>
        <end position="23"/>
    </location>
</feature>
<dbReference type="EMBL" id="LASV01000035">
    <property type="protein sequence ID" value="KKA25139.1"/>
    <property type="molecule type" value="Genomic_DNA"/>
</dbReference>
<dbReference type="Proteomes" id="UP000053958">
    <property type="component" value="Unassembled WGS sequence"/>
</dbReference>
<evidence type="ECO:0000313" key="2">
    <source>
        <dbReference type="EMBL" id="KKA25139.1"/>
    </source>
</evidence>
<dbReference type="OrthoDB" id="4526356at2759"/>
<dbReference type="GeneID" id="25312898"/>
<organism evidence="2 3">
    <name type="scientific">Rasamsonia emersonii (strain ATCC 16479 / CBS 393.64 / IMI 116815)</name>
    <dbReference type="NCBI Taxonomy" id="1408163"/>
    <lineage>
        <taxon>Eukaryota</taxon>
        <taxon>Fungi</taxon>
        <taxon>Dikarya</taxon>
        <taxon>Ascomycota</taxon>
        <taxon>Pezizomycotina</taxon>
        <taxon>Eurotiomycetes</taxon>
        <taxon>Eurotiomycetidae</taxon>
        <taxon>Eurotiales</taxon>
        <taxon>Trichocomaceae</taxon>
        <taxon>Rasamsonia</taxon>
    </lineage>
</organism>
<name>A0A0F4Z3Q3_RASE3</name>
<feature type="region of interest" description="Disordered" evidence="1">
    <location>
        <begin position="1"/>
        <end position="62"/>
    </location>
</feature>
<keyword evidence="3" id="KW-1185">Reference proteome</keyword>
<evidence type="ECO:0000313" key="3">
    <source>
        <dbReference type="Proteomes" id="UP000053958"/>
    </source>
</evidence>